<organism evidence="1 2">
    <name type="scientific">Candidatus Pullibacteroides excrementavium</name>
    <dbReference type="NCBI Taxonomy" id="2840905"/>
    <lineage>
        <taxon>Bacteria</taxon>
        <taxon>Pseudomonadati</taxon>
        <taxon>Bacteroidota</taxon>
        <taxon>Bacteroidia</taxon>
        <taxon>Bacteroidales</taxon>
        <taxon>Candidatus Pullibacteroides</taxon>
    </lineage>
</organism>
<protein>
    <recommendedName>
        <fullName evidence="3">SprT-like domain-containing protein</fullName>
    </recommendedName>
</protein>
<accession>A0A9D9DUL2</accession>
<dbReference type="Proteomes" id="UP000823612">
    <property type="component" value="Unassembled WGS sequence"/>
</dbReference>
<dbReference type="EMBL" id="JADIMZ010000055">
    <property type="protein sequence ID" value="MBO8432400.1"/>
    <property type="molecule type" value="Genomic_DNA"/>
</dbReference>
<evidence type="ECO:0000313" key="2">
    <source>
        <dbReference type="Proteomes" id="UP000823612"/>
    </source>
</evidence>
<dbReference type="AlphaFoldDB" id="A0A9D9DUL2"/>
<proteinExistence type="predicted"/>
<sequence>MLDSEQLKRILQDIHPPTADFKLVLTQRKYKWRLGTYYPGSHTIYIHGGWGDDTMILHTALHEYAHHIHHTEGRRMEFHEKPHGPKFQLIFKALLLIACQKGYYGQRSRIFDSTRKTIDIPQTHNNPQNPQ</sequence>
<gene>
    <name evidence="1" type="ORF">IAB08_03785</name>
</gene>
<reference evidence="1" key="2">
    <citation type="journal article" date="2021" name="PeerJ">
        <title>Extensive microbial diversity within the chicken gut microbiome revealed by metagenomics and culture.</title>
        <authorList>
            <person name="Gilroy R."/>
            <person name="Ravi A."/>
            <person name="Getino M."/>
            <person name="Pursley I."/>
            <person name="Horton D.L."/>
            <person name="Alikhan N.F."/>
            <person name="Baker D."/>
            <person name="Gharbi K."/>
            <person name="Hall N."/>
            <person name="Watson M."/>
            <person name="Adriaenssens E.M."/>
            <person name="Foster-Nyarko E."/>
            <person name="Jarju S."/>
            <person name="Secka A."/>
            <person name="Antonio M."/>
            <person name="Oren A."/>
            <person name="Chaudhuri R.R."/>
            <person name="La Ragione R."/>
            <person name="Hildebrand F."/>
            <person name="Pallen M.J."/>
        </authorList>
    </citation>
    <scope>NUCLEOTIDE SEQUENCE</scope>
    <source>
        <strain evidence="1">2889</strain>
    </source>
</reference>
<evidence type="ECO:0000313" key="1">
    <source>
        <dbReference type="EMBL" id="MBO8432400.1"/>
    </source>
</evidence>
<name>A0A9D9DUL2_9BACT</name>
<reference evidence="1" key="1">
    <citation type="submission" date="2020-10" db="EMBL/GenBank/DDBJ databases">
        <authorList>
            <person name="Gilroy R."/>
        </authorList>
    </citation>
    <scope>NUCLEOTIDE SEQUENCE</scope>
    <source>
        <strain evidence="1">2889</strain>
    </source>
</reference>
<evidence type="ECO:0008006" key="3">
    <source>
        <dbReference type="Google" id="ProtNLM"/>
    </source>
</evidence>
<comment type="caution">
    <text evidence="1">The sequence shown here is derived from an EMBL/GenBank/DDBJ whole genome shotgun (WGS) entry which is preliminary data.</text>
</comment>